<accession>A0A2W7NK57</accession>
<evidence type="ECO:0000313" key="1">
    <source>
        <dbReference type="EMBL" id="PZX17084.1"/>
    </source>
</evidence>
<proteinExistence type="predicted"/>
<organism evidence="1 2">
    <name type="scientific">Palleronia aestuarii</name>
    <dbReference type="NCBI Taxonomy" id="568105"/>
    <lineage>
        <taxon>Bacteria</taxon>
        <taxon>Pseudomonadati</taxon>
        <taxon>Pseudomonadota</taxon>
        <taxon>Alphaproteobacteria</taxon>
        <taxon>Rhodobacterales</taxon>
        <taxon>Roseobacteraceae</taxon>
        <taxon>Palleronia</taxon>
    </lineage>
</organism>
<sequence length="45" mass="4834">MIDVILIAARASVRFISATRVLNDPDMVLAAANELDYVTKARGTA</sequence>
<name>A0A2W7NK57_9RHOB</name>
<dbReference type="AlphaFoldDB" id="A0A2W7NK57"/>
<evidence type="ECO:0000313" key="2">
    <source>
        <dbReference type="Proteomes" id="UP000248916"/>
    </source>
</evidence>
<keyword evidence="2" id="KW-1185">Reference proteome</keyword>
<dbReference type="EMBL" id="QKZL01000005">
    <property type="protein sequence ID" value="PZX17084.1"/>
    <property type="molecule type" value="Genomic_DNA"/>
</dbReference>
<gene>
    <name evidence="1" type="ORF">LX81_01715</name>
</gene>
<comment type="caution">
    <text evidence="1">The sequence shown here is derived from an EMBL/GenBank/DDBJ whole genome shotgun (WGS) entry which is preliminary data.</text>
</comment>
<dbReference type="Proteomes" id="UP000248916">
    <property type="component" value="Unassembled WGS sequence"/>
</dbReference>
<dbReference type="RefSeq" id="WP_170133880.1">
    <property type="nucleotide sequence ID" value="NZ_QKZL01000005.1"/>
</dbReference>
<reference evidence="1 2" key="1">
    <citation type="submission" date="2018-06" db="EMBL/GenBank/DDBJ databases">
        <title>Genomic Encyclopedia of Archaeal and Bacterial Type Strains, Phase II (KMG-II): from individual species to whole genera.</title>
        <authorList>
            <person name="Goeker M."/>
        </authorList>
    </citation>
    <scope>NUCLEOTIDE SEQUENCE [LARGE SCALE GENOMIC DNA]</scope>
    <source>
        <strain evidence="1 2">DSM 22009</strain>
    </source>
</reference>
<protein>
    <submittedName>
        <fullName evidence="1">Uncharacterized protein</fullName>
    </submittedName>
</protein>